<dbReference type="PANTHER" id="PTHR41913:SF1">
    <property type="entry name" value="DUF1684 DOMAIN-CONTAINING PROTEIN"/>
    <property type="match status" value="1"/>
</dbReference>
<proteinExistence type="predicted"/>
<dbReference type="PANTHER" id="PTHR41913">
    <property type="entry name" value="DUF1684 DOMAIN-CONTAINING PROTEIN"/>
    <property type="match status" value="1"/>
</dbReference>
<evidence type="ECO:0000313" key="1">
    <source>
        <dbReference type="EMBL" id="GAA3675901.1"/>
    </source>
</evidence>
<evidence type="ECO:0000313" key="2">
    <source>
        <dbReference type="Proteomes" id="UP001500752"/>
    </source>
</evidence>
<dbReference type="InterPro" id="IPR012467">
    <property type="entry name" value="DUF1684"/>
</dbReference>
<reference evidence="2" key="1">
    <citation type="journal article" date="2019" name="Int. J. Syst. Evol. Microbiol.">
        <title>The Global Catalogue of Microorganisms (GCM) 10K type strain sequencing project: providing services to taxonomists for standard genome sequencing and annotation.</title>
        <authorList>
            <consortium name="The Broad Institute Genomics Platform"/>
            <consortium name="The Broad Institute Genome Sequencing Center for Infectious Disease"/>
            <person name="Wu L."/>
            <person name="Ma J."/>
        </authorList>
    </citation>
    <scope>NUCLEOTIDE SEQUENCE [LARGE SCALE GENOMIC DNA]</scope>
    <source>
        <strain evidence="2">JCM 30742</strain>
    </source>
</reference>
<organism evidence="1 2">
    <name type="scientific">Arthrobacter ginkgonis</name>
    <dbReference type="NCBI Taxonomy" id="1630594"/>
    <lineage>
        <taxon>Bacteria</taxon>
        <taxon>Bacillati</taxon>
        <taxon>Actinomycetota</taxon>
        <taxon>Actinomycetes</taxon>
        <taxon>Micrococcales</taxon>
        <taxon>Micrococcaceae</taxon>
        <taxon>Arthrobacter</taxon>
    </lineage>
</organism>
<sequence>MATPSSPITPAAATVDAADFDSEAFEAEWRQWHAERVRRLAAPHGFLAVTALHWLDGEPRPVTGIPGLWWTERDTVKVRLQDGDSLSQPAPQGTRTITGVHVFDPIPERGDVQLELGDTRIEIAKRGGRHIVRPRSPWSPLLRGFRGVPAYAADPRWAVRGVFRRFDEPRPTTVGSVADGIRHVYDAPGAVEFTLHGAVHSLTAFNGHRPGTLTVLFTDATSGHSTYAANRSLELTPAPDGTVLVDFNRAVNLPCAFTDLATCPLPPTENRLPVAIEAGETIPYERGA</sequence>
<name>A0ABP7C477_9MICC</name>
<dbReference type="Pfam" id="PF07920">
    <property type="entry name" value="DUF1684"/>
    <property type="match status" value="1"/>
</dbReference>
<dbReference type="Proteomes" id="UP001500752">
    <property type="component" value="Unassembled WGS sequence"/>
</dbReference>
<protein>
    <submittedName>
        <fullName evidence="1">DUF1684 domain-containing protein</fullName>
    </submittedName>
</protein>
<keyword evidence="2" id="KW-1185">Reference proteome</keyword>
<accession>A0ABP7C477</accession>
<dbReference type="RefSeq" id="WP_345149345.1">
    <property type="nucleotide sequence ID" value="NZ_BAABEO010000008.1"/>
</dbReference>
<gene>
    <name evidence="1" type="ORF">GCM10023081_12870</name>
</gene>
<dbReference type="EMBL" id="BAABEO010000008">
    <property type="protein sequence ID" value="GAA3675901.1"/>
    <property type="molecule type" value="Genomic_DNA"/>
</dbReference>
<comment type="caution">
    <text evidence="1">The sequence shown here is derived from an EMBL/GenBank/DDBJ whole genome shotgun (WGS) entry which is preliminary data.</text>
</comment>